<dbReference type="Proteomes" id="UP001295469">
    <property type="component" value="Chromosome C09"/>
</dbReference>
<proteinExistence type="predicted"/>
<protein>
    <submittedName>
        <fullName evidence="1">(rape) hypothetical protein</fullName>
    </submittedName>
</protein>
<dbReference type="AlphaFoldDB" id="A0A816J5H5"/>
<dbReference type="EMBL" id="HG994373">
    <property type="protein sequence ID" value="CAF1787033.1"/>
    <property type="molecule type" value="Genomic_DNA"/>
</dbReference>
<name>A0A816J5H5_BRANA</name>
<reference evidence="1" key="1">
    <citation type="submission" date="2021-01" db="EMBL/GenBank/DDBJ databases">
        <authorList>
            <consortium name="Genoscope - CEA"/>
            <person name="William W."/>
        </authorList>
    </citation>
    <scope>NUCLEOTIDE SEQUENCE</scope>
</reference>
<evidence type="ECO:0000313" key="1">
    <source>
        <dbReference type="EMBL" id="CAF1787033.1"/>
    </source>
</evidence>
<sequence>MGRPRGPFKPPLNMDGRQDFHPSLPEKFDVSCVDVNRHGKEAEDSVYTHMPTRNILSHGPMWIRKPHQWHKPVNCSKT</sequence>
<gene>
    <name evidence="1" type="ORF">DARMORV10_C09P65450.1</name>
</gene>
<dbReference type="Gramene" id="CDX97107">
    <property type="protein sequence ID" value="CDX97107"/>
    <property type="gene ID" value="GSBRNA2T00104089001"/>
</dbReference>
<accession>A0A816J5H5</accession>
<organism evidence="1">
    <name type="scientific">Brassica napus</name>
    <name type="common">Rape</name>
    <dbReference type="NCBI Taxonomy" id="3708"/>
    <lineage>
        <taxon>Eukaryota</taxon>
        <taxon>Viridiplantae</taxon>
        <taxon>Streptophyta</taxon>
        <taxon>Embryophyta</taxon>
        <taxon>Tracheophyta</taxon>
        <taxon>Spermatophyta</taxon>
        <taxon>Magnoliopsida</taxon>
        <taxon>eudicotyledons</taxon>
        <taxon>Gunneridae</taxon>
        <taxon>Pentapetalae</taxon>
        <taxon>rosids</taxon>
        <taxon>malvids</taxon>
        <taxon>Brassicales</taxon>
        <taxon>Brassicaceae</taxon>
        <taxon>Brassiceae</taxon>
        <taxon>Brassica</taxon>
    </lineage>
</organism>